<reference evidence="2" key="1">
    <citation type="submission" date="2023-10" db="EMBL/GenBank/DDBJ databases">
        <title>Genome assemblies of two species of porcelain crab, Petrolisthes cinctipes and Petrolisthes manimaculis (Anomura: Porcellanidae).</title>
        <authorList>
            <person name="Angst P."/>
        </authorList>
    </citation>
    <scope>NUCLEOTIDE SEQUENCE</scope>
    <source>
        <strain evidence="2">PB745_01</strain>
        <tissue evidence="2">Gill</tissue>
    </source>
</reference>
<feature type="region of interest" description="Disordered" evidence="1">
    <location>
        <begin position="82"/>
        <end position="119"/>
    </location>
</feature>
<dbReference type="EMBL" id="JAWQEG010002643">
    <property type="protein sequence ID" value="KAK3870586.1"/>
    <property type="molecule type" value="Genomic_DNA"/>
</dbReference>
<gene>
    <name evidence="2" type="ORF">Pcinc_024203</name>
</gene>
<feature type="compositionally biased region" description="Basic and acidic residues" evidence="1">
    <location>
        <begin position="40"/>
        <end position="52"/>
    </location>
</feature>
<name>A0AAE1FBE1_PETCI</name>
<dbReference type="AlphaFoldDB" id="A0AAE1FBE1"/>
<feature type="compositionally biased region" description="Basic and acidic residues" evidence="1">
    <location>
        <begin position="23"/>
        <end position="32"/>
    </location>
</feature>
<evidence type="ECO:0000313" key="2">
    <source>
        <dbReference type="EMBL" id="KAK3870586.1"/>
    </source>
</evidence>
<protein>
    <submittedName>
        <fullName evidence="2">Uncharacterized protein</fullName>
    </submittedName>
</protein>
<evidence type="ECO:0000256" key="1">
    <source>
        <dbReference type="SAM" id="MobiDB-lite"/>
    </source>
</evidence>
<dbReference type="Proteomes" id="UP001286313">
    <property type="component" value="Unassembled WGS sequence"/>
</dbReference>
<evidence type="ECO:0000313" key="3">
    <source>
        <dbReference type="Proteomes" id="UP001286313"/>
    </source>
</evidence>
<feature type="region of interest" description="Disordered" evidence="1">
    <location>
        <begin position="23"/>
        <end position="54"/>
    </location>
</feature>
<accession>A0AAE1FBE1</accession>
<proteinExistence type="predicted"/>
<keyword evidence="3" id="KW-1185">Reference proteome</keyword>
<comment type="caution">
    <text evidence="2">The sequence shown here is derived from an EMBL/GenBank/DDBJ whole genome shotgun (WGS) entry which is preliminary data.</text>
</comment>
<sequence>MEGKEEEVLVVVVVVVKVKEEVEEREKVREGGESIGDGEDERKGEMGEKMEGKEEEVEVVVVVVEVKVEVLEKEKTRHFSLKDRIQFGEESEEEQTTGGGSPGNKNERRRRVDEVMGKRKRGWRVVSSMGRKYVGVDWAGNVVKG</sequence>
<organism evidence="2 3">
    <name type="scientific">Petrolisthes cinctipes</name>
    <name type="common">Flat porcelain crab</name>
    <dbReference type="NCBI Taxonomy" id="88211"/>
    <lineage>
        <taxon>Eukaryota</taxon>
        <taxon>Metazoa</taxon>
        <taxon>Ecdysozoa</taxon>
        <taxon>Arthropoda</taxon>
        <taxon>Crustacea</taxon>
        <taxon>Multicrustacea</taxon>
        <taxon>Malacostraca</taxon>
        <taxon>Eumalacostraca</taxon>
        <taxon>Eucarida</taxon>
        <taxon>Decapoda</taxon>
        <taxon>Pleocyemata</taxon>
        <taxon>Anomura</taxon>
        <taxon>Galatheoidea</taxon>
        <taxon>Porcellanidae</taxon>
        <taxon>Petrolisthes</taxon>
    </lineage>
</organism>